<evidence type="ECO:0000313" key="4">
    <source>
        <dbReference type="EMBL" id="POM25236.1"/>
    </source>
</evidence>
<dbReference type="AlphaFoldDB" id="A0A2P4UJN9"/>
<evidence type="ECO:0000313" key="5">
    <source>
        <dbReference type="Proteomes" id="UP000242367"/>
    </source>
</evidence>
<dbReference type="EMBL" id="MTBP01000002">
    <property type="protein sequence ID" value="POM25236.1"/>
    <property type="molecule type" value="Genomic_DNA"/>
</dbReference>
<dbReference type="PANTHER" id="PTHR30349:SF64">
    <property type="entry name" value="PROPHAGE INTEGRASE INTD-RELATED"/>
    <property type="match status" value="1"/>
</dbReference>
<feature type="region of interest" description="Disordered" evidence="2">
    <location>
        <begin position="316"/>
        <end position="337"/>
    </location>
</feature>
<evidence type="ECO:0000256" key="1">
    <source>
        <dbReference type="ARBA" id="ARBA00023172"/>
    </source>
</evidence>
<dbReference type="InterPro" id="IPR011010">
    <property type="entry name" value="DNA_brk_join_enz"/>
</dbReference>
<comment type="caution">
    <text evidence="4">The sequence shown here is derived from an EMBL/GenBank/DDBJ whole genome shotgun (WGS) entry which is preliminary data.</text>
</comment>
<dbReference type="InterPro" id="IPR050090">
    <property type="entry name" value="Tyrosine_recombinase_XerCD"/>
</dbReference>
<feature type="domain" description="Tyr recombinase" evidence="3">
    <location>
        <begin position="239"/>
        <end position="541"/>
    </location>
</feature>
<name>A0A2P4UJN9_9ACTN</name>
<dbReference type="GO" id="GO:0033014">
    <property type="term" value="P:tetrapyrrole biosynthetic process"/>
    <property type="evidence" value="ECO:0007669"/>
    <property type="project" value="InterPro"/>
</dbReference>
<dbReference type="InterPro" id="IPR003754">
    <property type="entry name" value="4pyrrol_synth_uPrphyn_synth"/>
</dbReference>
<dbReference type="SUPFAM" id="SSF69618">
    <property type="entry name" value="HemD-like"/>
    <property type="match status" value="1"/>
</dbReference>
<dbReference type="InterPro" id="IPR013762">
    <property type="entry name" value="Integrase-like_cat_sf"/>
</dbReference>
<feature type="compositionally biased region" description="Basic and acidic residues" evidence="2">
    <location>
        <begin position="323"/>
        <end position="336"/>
    </location>
</feature>
<dbReference type="GO" id="GO:0003677">
    <property type="term" value="F:DNA binding"/>
    <property type="evidence" value="ECO:0007669"/>
    <property type="project" value="InterPro"/>
</dbReference>
<dbReference type="GO" id="GO:0004852">
    <property type="term" value="F:uroporphyrinogen-III synthase activity"/>
    <property type="evidence" value="ECO:0007669"/>
    <property type="project" value="InterPro"/>
</dbReference>
<evidence type="ECO:0000259" key="3">
    <source>
        <dbReference type="PROSITE" id="PS51898"/>
    </source>
</evidence>
<organism evidence="4 5">
    <name type="scientific">Actinomadura rubteroloni</name>
    <dbReference type="NCBI Taxonomy" id="1926885"/>
    <lineage>
        <taxon>Bacteria</taxon>
        <taxon>Bacillati</taxon>
        <taxon>Actinomycetota</taxon>
        <taxon>Actinomycetes</taxon>
        <taxon>Streptosporangiales</taxon>
        <taxon>Thermomonosporaceae</taxon>
        <taxon>Actinomadura</taxon>
    </lineage>
</organism>
<protein>
    <submittedName>
        <fullName evidence="4">Uroporphyrinogen-III synthase</fullName>
    </submittedName>
</protein>
<keyword evidence="5" id="KW-1185">Reference proteome</keyword>
<gene>
    <name evidence="4" type="ORF">BTM25_38800</name>
</gene>
<accession>A0A2P4UJN9</accession>
<dbReference type="InterPro" id="IPR002104">
    <property type="entry name" value="Integrase_catalytic"/>
</dbReference>
<proteinExistence type="predicted"/>
<dbReference type="SUPFAM" id="SSF56349">
    <property type="entry name" value="DNA breaking-rejoining enzymes"/>
    <property type="match status" value="2"/>
</dbReference>
<dbReference type="PROSITE" id="PS51898">
    <property type="entry name" value="TYR_RECOMBINASE"/>
    <property type="match status" value="1"/>
</dbReference>
<dbReference type="GO" id="GO:0006310">
    <property type="term" value="P:DNA recombination"/>
    <property type="evidence" value="ECO:0007669"/>
    <property type="project" value="UniProtKB-KW"/>
</dbReference>
<evidence type="ECO:0000256" key="2">
    <source>
        <dbReference type="SAM" id="MobiDB-lite"/>
    </source>
</evidence>
<dbReference type="Proteomes" id="UP000242367">
    <property type="component" value="Unassembled WGS sequence"/>
</dbReference>
<dbReference type="GO" id="GO:0015074">
    <property type="term" value="P:DNA integration"/>
    <property type="evidence" value="ECO:0007669"/>
    <property type="project" value="InterPro"/>
</dbReference>
<reference evidence="4 5" key="1">
    <citation type="journal article" date="2017" name="Chemistry">
        <title>Isolation, Biosynthesis and Chemical Modifications of Rubterolones A-F: Rare Tropolone Alkaloids from Actinomadura sp. 5-2.</title>
        <authorList>
            <person name="Guo H."/>
            <person name="Benndorf R."/>
            <person name="Leichnitz D."/>
            <person name="Klassen J.L."/>
            <person name="Vollmers J."/>
            <person name="Gorls H."/>
            <person name="Steinacker M."/>
            <person name="Weigel C."/>
            <person name="Dahse H.M."/>
            <person name="Kaster A.K."/>
            <person name="de Beer Z.W."/>
            <person name="Poulsen M."/>
            <person name="Beemelmanns C."/>
        </authorList>
    </citation>
    <scope>NUCLEOTIDE SEQUENCE [LARGE SCALE GENOMIC DNA]</scope>
    <source>
        <strain evidence="4 5">5-2</strain>
    </source>
</reference>
<keyword evidence="1" id="KW-0233">DNA recombination</keyword>
<dbReference type="Gene3D" id="1.10.443.10">
    <property type="entry name" value="Intergrase catalytic core"/>
    <property type="match status" value="1"/>
</dbReference>
<sequence>MKSNKVRVWEIRPNYTTRNGKRSVRSYTVRWAVAGREHSETFQRKTQADRYKSRLVSAAEREAFDVEAGLPDSMAWEKAATTWYALACDFIDDRWPKIAGKGRVSVVEGLMAVTPVLVKSRRGAPDPKTLRLALRNYAFNPPRRDADKPDEIAAALQWVAKASVPVSALEDAKTVAKALDACATNLNGKPSKPQYYRRRRRVFYGALKYAVREKQLSANPLANPDDVDWKPPEVVHEIDQRRVPNPNQVAALLDAIGDVGKTQGPRLVALFGCMYYGMMRPSEAVYLRRDNCVSLPATGWGTLELERVMSAAGKQWTDDGEVHEERGLKGRAEGTRRPVPIPPELVTLLMAHLDAYGTAADGRLFRPVGGLSWFETKPLFGWRVLVPRTKEQAESLSTRLRGYGAVPDEVPTISVEPPRTPQQMERAVKGLVTGRYEWVVFTSTNAVRAVRETTRGSVYQPSTLWQVLDKARPKALAAAQVKSPLARKPYDFRHAGVSWRLNAGVPAVYVAEWAGHSVEVLQRTYAHCLDGDDGHWFARMDAALGR</sequence>
<dbReference type="PANTHER" id="PTHR30349">
    <property type="entry name" value="PHAGE INTEGRASE-RELATED"/>
    <property type="match status" value="1"/>
</dbReference>
<dbReference type="RefSeq" id="WP_235828490.1">
    <property type="nucleotide sequence ID" value="NZ_MTBP01000002.1"/>
</dbReference>
<dbReference type="Pfam" id="PF02602">
    <property type="entry name" value="HEM4"/>
    <property type="match status" value="1"/>
</dbReference>
<dbReference type="InterPro" id="IPR036108">
    <property type="entry name" value="4pyrrol_syn_uPrphyn_synt_sf"/>
</dbReference>